<dbReference type="Proteomes" id="UP001605036">
    <property type="component" value="Unassembled WGS sequence"/>
</dbReference>
<evidence type="ECO:0000259" key="7">
    <source>
        <dbReference type="PROSITE" id="PS50891"/>
    </source>
</evidence>
<sequence>MHPYRRLRVAMASAPGTAACAACRVLRRKCTAQCLFAPYFPPDQPQKFAHVHKVFGVANVTKMLHELPPPHREDCVNSLAYEADARVQDPVYGCVGAISVLQQQVAHLQAQLSLATSEIARLRETFAIAAAASTHNNSVVSNNINSTNNATSMNGHGPVTASGGALFMAALQPSLRSSPSHCPHNTQNNGTLNSSEPCQDLLQRPSNNPSFNSNVSKVSYNDNDQDISLTPTSRPS</sequence>
<dbReference type="InterPro" id="IPR004883">
    <property type="entry name" value="LOB"/>
</dbReference>
<feature type="domain" description="LOB" evidence="7">
    <location>
        <begin position="18"/>
        <end position="119"/>
    </location>
</feature>
<name>A0ABD1Z8D6_9MARC</name>
<dbReference type="GO" id="GO:0005634">
    <property type="term" value="C:nucleus"/>
    <property type="evidence" value="ECO:0007669"/>
    <property type="project" value="UniProtKB-SubCell"/>
</dbReference>
<feature type="coiled-coil region" evidence="5">
    <location>
        <begin position="98"/>
        <end position="125"/>
    </location>
</feature>
<evidence type="ECO:0000313" key="9">
    <source>
        <dbReference type="Proteomes" id="UP001605036"/>
    </source>
</evidence>
<evidence type="ECO:0000256" key="3">
    <source>
        <dbReference type="ARBA" id="ARBA00022473"/>
    </source>
</evidence>
<comment type="subcellular location">
    <subcellularLocation>
        <location evidence="1">Nucleus</location>
    </subcellularLocation>
</comment>
<feature type="compositionally biased region" description="Low complexity" evidence="6">
    <location>
        <begin position="205"/>
        <end position="219"/>
    </location>
</feature>
<dbReference type="Pfam" id="PF03195">
    <property type="entry name" value="LOB"/>
    <property type="match status" value="1"/>
</dbReference>
<dbReference type="EMBL" id="JBHFFA010000002">
    <property type="protein sequence ID" value="KAL2643973.1"/>
    <property type="molecule type" value="Genomic_DNA"/>
</dbReference>
<evidence type="ECO:0000256" key="1">
    <source>
        <dbReference type="ARBA" id="ARBA00004123"/>
    </source>
</evidence>
<proteinExistence type="inferred from homology"/>
<accession>A0ABD1Z8D6</accession>
<feature type="compositionally biased region" description="Polar residues" evidence="6">
    <location>
        <begin position="175"/>
        <end position="197"/>
    </location>
</feature>
<evidence type="ECO:0000256" key="2">
    <source>
        <dbReference type="ARBA" id="ARBA00005474"/>
    </source>
</evidence>
<feature type="compositionally biased region" description="Polar residues" evidence="6">
    <location>
        <begin position="220"/>
        <end position="236"/>
    </location>
</feature>
<dbReference type="PANTHER" id="PTHR31301:SF83">
    <property type="entry name" value="PROTEIN ASYMMETRIC LEAVES 2"/>
    <property type="match status" value="1"/>
</dbReference>
<dbReference type="PANTHER" id="PTHR31301">
    <property type="entry name" value="LOB DOMAIN-CONTAINING PROTEIN 4-RELATED"/>
    <property type="match status" value="1"/>
</dbReference>
<gene>
    <name evidence="8" type="ORF">R1flu_011560</name>
</gene>
<protein>
    <recommendedName>
        <fullName evidence="7">LOB domain-containing protein</fullName>
    </recommendedName>
</protein>
<keyword evidence="3" id="KW-0217">Developmental protein</keyword>
<evidence type="ECO:0000256" key="5">
    <source>
        <dbReference type="SAM" id="Coils"/>
    </source>
</evidence>
<dbReference type="PROSITE" id="PS51257">
    <property type="entry name" value="PROKAR_LIPOPROTEIN"/>
    <property type="match status" value="1"/>
</dbReference>
<dbReference type="AlphaFoldDB" id="A0ABD1Z8D6"/>
<dbReference type="PROSITE" id="PS50891">
    <property type="entry name" value="LOB"/>
    <property type="match status" value="1"/>
</dbReference>
<evidence type="ECO:0000256" key="4">
    <source>
        <dbReference type="ARBA" id="ARBA00023242"/>
    </source>
</evidence>
<comment type="caution">
    <text evidence="8">The sequence shown here is derived from an EMBL/GenBank/DDBJ whole genome shotgun (WGS) entry which is preliminary data.</text>
</comment>
<keyword evidence="5" id="KW-0175">Coiled coil</keyword>
<comment type="similarity">
    <text evidence="2">Belongs to the LOB domain-containing protein family.</text>
</comment>
<feature type="region of interest" description="Disordered" evidence="6">
    <location>
        <begin position="175"/>
        <end position="236"/>
    </location>
</feature>
<evidence type="ECO:0000313" key="8">
    <source>
        <dbReference type="EMBL" id="KAL2643973.1"/>
    </source>
</evidence>
<reference evidence="8 9" key="1">
    <citation type="submission" date="2024-09" db="EMBL/GenBank/DDBJ databases">
        <title>Chromosome-scale assembly of Riccia fluitans.</title>
        <authorList>
            <person name="Paukszto L."/>
            <person name="Sawicki J."/>
            <person name="Karawczyk K."/>
            <person name="Piernik-Szablinska J."/>
            <person name="Szczecinska M."/>
            <person name="Mazdziarz M."/>
        </authorList>
    </citation>
    <scope>NUCLEOTIDE SEQUENCE [LARGE SCALE GENOMIC DNA]</scope>
    <source>
        <strain evidence="8">Rf_01</strain>
        <tissue evidence="8">Aerial parts of the thallus</tissue>
    </source>
</reference>
<keyword evidence="4" id="KW-0539">Nucleus</keyword>
<evidence type="ECO:0000256" key="6">
    <source>
        <dbReference type="SAM" id="MobiDB-lite"/>
    </source>
</evidence>
<keyword evidence="9" id="KW-1185">Reference proteome</keyword>
<organism evidence="8 9">
    <name type="scientific">Riccia fluitans</name>
    <dbReference type="NCBI Taxonomy" id="41844"/>
    <lineage>
        <taxon>Eukaryota</taxon>
        <taxon>Viridiplantae</taxon>
        <taxon>Streptophyta</taxon>
        <taxon>Embryophyta</taxon>
        <taxon>Marchantiophyta</taxon>
        <taxon>Marchantiopsida</taxon>
        <taxon>Marchantiidae</taxon>
        <taxon>Marchantiales</taxon>
        <taxon>Ricciaceae</taxon>
        <taxon>Riccia</taxon>
    </lineage>
</organism>